<gene>
    <name evidence="1" type="ORF">HHI36_004465</name>
</gene>
<sequence length="164" mass="18926">VNVLQARLNELHDSTAELRVRSDVEPLRAAIEELKSEPTVAESPDNISEMTLNEMSDRLSRSKRFMVFNLMESSATNLQHEIDTDKKALKKLFDDISISDMYDRIDKVVQVGKIGPKPRPLRVVAVNVDVVERVMRRKSSLRNSDLHVDHDLNFVRQMQQKMRL</sequence>
<protein>
    <submittedName>
        <fullName evidence="1">Uncharacterized protein</fullName>
    </submittedName>
</protein>
<name>A0ABD2NRY5_9CUCU</name>
<feature type="non-terminal residue" evidence="1">
    <location>
        <position position="1"/>
    </location>
</feature>
<organism evidence="1 2">
    <name type="scientific">Cryptolaemus montrouzieri</name>
    <dbReference type="NCBI Taxonomy" id="559131"/>
    <lineage>
        <taxon>Eukaryota</taxon>
        <taxon>Metazoa</taxon>
        <taxon>Ecdysozoa</taxon>
        <taxon>Arthropoda</taxon>
        <taxon>Hexapoda</taxon>
        <taxon>Insecta</taxon>
        <taxon>Pterygota</taxon>
        <taxon>Neoptera</taxon>
        <taxon>Endopterygota</taxon>
        <taxon>Coleoptera</taxon>
        <taxon>Polyphaga</taxon>
        <taxon>Cucujiformia</taxon>
        <taxon>Coccinelloidea</taxon>
        <taxon>Coccinellidae</taxon>
        <taxon>Scymninae</taxon>
        <taxon>Scymnini</taxon>
        <taxon>Cryptolaemus</taxon>
    </lineage>
</organism>
<reference evidence="1 2" key="1">
    <citation type="journal article" date="2021" name="BMC Biol.">
        <title>Horizontally acquired antibacterial genes associated with adaptive radiation of ladybird beetles.</title>
        <authorList>
            <person name="Li H.S."/>
            <person name="Tang X.F."/>
            <person name="Huang Y.H."/>
            <person name="Xu Z.Y."/>
            <person name="Chen M.L."/>
            <person name="Du X.Y."/>
            <person name="Qiu B.Y."/>
            <person name="Chen P.T."/>
            <person name="Zhang W."/>
            <person name="Slipinski A."/>
            <person name="Escalona H.E."/>
            <person name="Waterhouse R.M."/>
            <person name="Zwick A."/>
            <person name="Pang H."/>
        </authorList>
    </citation>
    <scope>NUCLEOTIDE SEQUENCE [LARGE SCALE GENOMIC DNA]</scope>
    <source>
        <strain evidence="1">SYSU2018</strain>
    </source>
</reference>
<proteinExistence type="predicted"/>
<dbReference type="EMBL" id="JABFTP020000144">
    <property type="protein sequence ID" value="KAL3281252.1"/>
    <property type="molecule type" value="Genomic_DNA"/>
</dbReference>
<dbReference type="AlphaFoldDB" id="A0ABD2NRY5"/>
<comment type="caution">
    <text evidence="1">The sequence shown here is derived from an EMBL/GenBank/DDBJ whole genome shotgun (WGS) entry which is preliminary data.</text>
</comment>
<evidence type="ECO:0000313" key="2">
    <source>
        <dbReference type="Proteomes" id="UP001516400"/>
    </source>
</evidence>
<dbReference type="Proteomes" id="UP001516400">
    <property type="component" value="Unassembled WGS sequence"/>
</dbReference>
<evidence type="ECO:0000313" key="1">
    <source>
        <dbReference type="EMBL" id="KAL3281252.1"/>
    </source>
</evidence>
<keyword evidence="2" id="KW-1185">Reference proteome</keyword>
<accession>A0ABD2NRY5</accession>